<dbReference type="CDD" id="cd14953">
    <property type="entry name" value="NHL_like_1"/>
    <property type="match status" value="1"/>
</dbReference>
<dbReference type="PROSITE" id="PS51257">
    <property type="entry name" value="PROKAR_LIPOPROTEIN"/>
    <property type="match status" value="1"/>
</dbReference>
<sequence>MNPSYSRIEAATVLVMSTLVLSACGGGGSGSGGNQTPPTVTPPGSSPGTPGSSYTIGGSVSGLDSGRSLSVLDNGADTLSITANGAFTFATPVSFNKAYAVTVGSQPSWQNCSVGNDSGVATSNVTNVTISCVAGQARVSTFAGSTTSGAANGAGNDASFNAPAGVALDSSGNVYVADFGNNEIRKITPAGLVSTFAGSGALGSANGMGNTASFNHPGGVAVDANDNVYVADLGNNEIRKITAAGVVSTIAGSTTPGHADGMGSSASFNSPWGVAVDASGNIYVADVENEEIRKITPAGLVSTFAGSLSAGSLDGTGSTALFAGPRGIAIDRSGNLYVADSSNNEIRKITPAGVVSTLAGSTRSGSADGTGGAASFSDPNGVAVDASGAIFVADRVNNEIRKITPTGTVSTIAGSSSVASSVNGVGSAASFAGPAGLVVDAHDNIYVAEMNDNEIRFLTPAP</sequence>
<feature type="region of interest" description="Disordered" evidence="3">
    <location>
        <begin position="26"/>
        <end position="57"/>
    </location>
</feature>
<feature type="repeat" description="NHL" evidence="2">
    <location>
        <begin position="364"/>
        <end position="406"/>
    </location>
</feature>
<dbReference type="EMBL" id="JAQQFN010000062">
    <property type="protein sequence ID" value="MFL9889137.1"/>
    <property type="molecule type" value="Genomic_DNA"/>
</dbReference>
<dbReference type="RefSeq" id="WP_408336299.1">
    <property type="nucleotide sequence ID" value="NZ_JAQQFH010000071.1"/>
</dbReference>
<keyword evidence="1" id="KW-0677">Repeat</keyword>
<feature type="repeat" description="NHL" evidence="2">
    <location>
        <begin position="310"/>
        <end position="352"/>
    </location>
</feature>
<feature type="domain" description="Teneurin NHL" evidence="5">
    <location>
        <begin position="318"/>
        <end position="364"/>
    </location>
</feature>
<dbReference type="InterPro" id="IPR001258">
    <property type="entry name" value="NHL_repeat"/>
</dbReference>
<dbReference type="PROSITE" id="PS51125">
    <property type="entry name" value="NHL"/>
    <property type="match status" value="4"/>
</dbReference>
<evidence type="ECO:0000256" key="1">
    <source>
        <dbReference type="ARBA" id="ARBA00022737"/>
    </source>
</evidence>
<keyword evidence="4" id="KW-0732">Signal</keyword>
<dbReference type="InterPro" id="IPR011042">
    <property type="entry name" value="6-blade_b-propeller_TolB-like"/>
</dbReference>
<evidence type="ECO:0000259" key="5">
    <source>
        <dbReference type="Pfam" id="PF25021"/>
    </source>
</evidence>
<feature type="repeat" description="NHL" evidence="2">
    <location>
        <begin position="268"/>
        <end position="298"/>
    </location>
</feature>
<protein>
    <submittedName>
        <fullName evidence="6">NHL repeat-containing protein</fullName>
    </submittedName>
</protein>
<evidence type="ECO:0000313" key="6">
    <source>
        <dbReference type="EMBL" id="MFL9889137.1"/>
    </source>
</evidence>
<proteinExistence type="predicted"/>
<dbReference type="InterPro" id="IPR056822">
    <property type="entry name" value="TEN_NHL"/>
</dbReference>
<gene>
    <name evidence="6" type="ORF">PQR66_39380</name>
</gene>
<dbReference type="PANTHER" id="PTHR13833:SF71">
    <property type="entry name" value="NHL DOMAIN-CONTAINING PROTEIN"/>
    <property type="match status" value="1"/>
</dbReference>
<dbReference type="Proteomes" id="UP001629249">
    <property type="component" value="Unassembled WGS sequence"/>
</dbReference>
<feature type="signal peptide" evidence="4">
    <location>
        <begin position="1"/>
        <end position="22"/>
    </location>
</feature>
<feature type="chain" id="PRO_5046245568" evidence="4">
    <location>
        <begin position="23"/>
        <end position="462"/>
    </location>
</feature>
<dbReference type="Gene3D" id="2.120.10.30">
    <property type="entry name" value="TolB, C-terminal domain"/>
    <property type="match status" value="3"/>
</dbReference>
<dbReference type="SUPFAM" id="SSF101898">
    <property type="entry name" value="NHL repeat"/>
    <property type="match status" value="1"/>
</dbReference>
<reference evidence="6 7" key="1">
    <citation type="journal article" date="2024" name="Chem. Sci.">
        <title>Discovery of megapolipeptins by genome mining of a Burkholderiales bacteria collection.</title>
        <authorList>
            <person name="Paulo B.S."/>
            <person name="Recchia M.J.J."/>
            <person name="Lee S."/>
            <person name="Fergusson C.H."/>
            <person name="Romanowski S.B."/>
            <person name="Hernandez A."/>
            <person name="Krull N."/>
            <person name="Liu D.Y."/>
            <person name="Cavanagh H."/>
            <person name="Bos A."/>
            <person name="Gray C.A."/>
            <person name="Murphy B.T."/>
            <person name="Linington R.G."/>
            <person name="Eustaquio A.S."/>
        </authorList>
    </citation>
    <scope>NUCLEOTIDE SEQUENCE [LARGE SCALE GENOMIC DNA]</scope>
    <source>
        <strain evidence="6 7">RL16-012-BIC-B</strain>
    </source>
</reference>
<organism evidence="6 7">
    <name type="scientific">Paraburkholderia agricolaris</name>
    <dbReference type="NCBI Taxonomy" id="2152888"/>
    <lineage>
        <taxon>Bacteria</taxon>
        <taxon>Pseudomonadati</taxon>
        <taxon>Pseudomonadota</taxon>
        <taxon>Betaproteobacteria</taxon>
        <taxon>Burkholderiales</taxon>
        <taxon>Burkholderiaceae</taxon>
        <taxon>Paraburkholderia</taxon>
    </lineage>
</organism>
<accession>A0ABW9A0X4</accession>
<evidence type="ECO:0000256" key="3">
    <source>
        <dbReference type="SAM" id="MobiDB-lite"/>
    </source>
</evidence>
<keyword evidence="7" id="KW-1185">Reference proteome</keyword>
<evidence type="ECO:0000256" key="4">
    <source>
        <dbReference type="SAM" id="SignalP"/>
    </source>
</evidence>
<feature type="repeat" description="NHL" evidence="2">
    <location>
        <begin position="155"/>
        <end position="190"/>
    </location>
</feature>
<feature type="compositionally biased region" description="Low complexity" evidence="3">
    <location>
        <begin position="46"/>
        <end position="57"/>
    </location>
</feature>
<dbReference type="PANTHER" id="PTHR13833">
    <property type="match status" value="1"/>
</dbReference>
<dbReference type="Pfam" id="PF01436">
    <property type="entry name" value="NHL"/>
    <property type="match status" value="4"/>
</dbReference>
<evidence type="ECO:0000256" key="2">
    <source>
        <dbReference type="PROSITE-ProRule" id="PRU00504"/>
    </source>
</evidence>
<comment type="caution">
    <text evidence="6">The sequence shown here is derived from an EMBL/GenBank/DDBJ whole genome shotgun (WGS) entry which is preliminary data.</text>
</comment>
<name>A0ABW9A0X4_9BURK</name>
<dbReference type="Pfam" id="PF25021">
    <property type="entry name" value="TEN_NHL"/>
    <property type="match status" value="1"/>
</dbReference>
<evidence type="ECO:0000313" key="7">
    <source>
        <dbReference type="Proteomes" id="UP001629249"/>
    </source>
</evidence>